<dbReference type="STRING" id="1071382.H2APD7"/>
<dbReference type="FunCoup" id="H2APD7">
    <property type="interactions" value="41"/>
</dbReference>
<dbReference type="Proteomes" id="UP000005220">
    <property type="component" value="Chromosome 1"/>
</dbReference>
<dbReference type="RefSeq" id="XP_003955372.1">
    <property type="nucleotide sequence ID" value="XM_003955323.1"/>
</dbReference>
<dbReference type="OrthoDB" id="4137487at2759"/>
<keyword evidence="1" id="KW-0812">Transmembrane</keyword>
<feature type="transmembrane region" description="Helical" evidence="1">
    <location>
        <begin position="349"/>
        <end position="367"/>
    </location>
</feature>
<feature type="transmembrane region" description="Helical" evidence="1">
    <location>
        <begin position="50"/>
        <end position="72"/>
    </location>
</feature>
<feature type="transmembrane region" description="Helical" evidence="1">
    <location>
        <begin position="194"/>
        <end position="214"/>
    </location>
</feature>
<proteinExistence type="predicted"/>
<dbReference type="InParanoid" id="H2APD7"/>
<sequence length="455" mass="51265">MDSLKFIIIVTFSRAVRAIPMDMNMNMPGSDSSSMNLTRPDILDGTRKSLHWIATLFFLFLLPSVAASLIYAGKNRSATMLHFISTLYSTLEITTMSFADNDGVENATSRATGWILFLIMWATLFAYVISSCATSIMNSNNKNLKLLVSFFGNKYLSLLNKVLASIIIILGWLRVCLAPVAMFGFCRNKHTGQCIAHGIMGSSFILYGFIYTLVLQVPLLRNSTANCSQDYIDSWVMCLYGIVNTFTEHRWGKEEWLMHDYQHTAMGILWWAGGILGIYLSRKNRRTFIPSLLIIFTGWAMTQHAQRLAISTNVHYFFGVILMTGGALRILEISVLLGDLRSDTKILSFQYLPPFCLIAAGVLFMSANEEQLILVLRLNAEHSSYVMVVLSGAFLLHFWVIVCLDLYVYLSEKNDADILGKYSDTWSNELESNIVYELSTNEESEHPNGSNSFDL</sequence>
<dbReference type="EMBL" id="HE650821">
    <property type="protein sequence ID" value="CCF56237.1"/>
    <property type="molecule type" value="Genomic_DNA"/>
</dbReference>
<reference evidence="3 4" key="1">
    <citation type="journal article" date="2011" name="Proc. Natl. Acad. Sci. U.S.A.">
        <title>Evolutionary erosion of yeast sex chromosomes by mating-type switching accidents.</title>
        <authorList>
            <person name="Gordon J.L."/>
            <person name="Armisen D."/>
            <person name="Proux-Wera E."/>
            <person name="Oheigeartaigh S.S."/>
            <person name="Byrne K.P."/>
            <person name="Wolfe K.H."/>
        </authorList>
    </citation>
    <scope>NUCLEOTIDE SEQUENCE [LARGE SCALE GENOMIC DNA]</scope>
    <source>
        <strain evidence="4">ATCC 22294 / BCRC 22015 / CBS 2517 / CECT 1963 / NBRC 1671 / NRRL Y-8276</strain>
    </source>
</reference>
<name>H2APD7_KAZAF</name>
<dbReference type="AlphaFoldDB" id="H2APD7"/>
<feature type="domain" description="Protein YTP1-like C-terminal" evidence="2">
    <location>
        <begin position="171"/>
        <end position="406"/>
    </location>
</feature>
<dbReference type="Pfam" id="PF10355">
    <property type="entry name" value="Ytp1"/>
    <property type="match status" value="1"/>
</dbReference>
<dbReference type="GeneID" id="13886082"/>
<protein>
    <recommendedName>
        <fullName evidence="2">Protein YTP1-like C-terminal domain-containing protein</fullName>
    </recommendedName>
</protein>
<evidence type="ECO:0000256" key="1">
    <source>
        <dbReference type="SAM" id="Phobius"/>
    </source>
</evidence>
<dbReference type="KEGG" id="kaf:KAFR_0A08030"/>
<feature type="transmembrane region" description="Helical" evidence="1">
    <location>
        <begin position="114"/>
        <end position="138"/>
    </location>
</feature>
<feature type="transmembrane region" description="Helical" evidence="1">
    <location>
        <begin position="387"/>
        <end position="410"/>
    </location>
</feature>
<dbReference type="PANTHER" id="PTHR31685">
    <property type="entry name" value="INTEGRAL MEMBRANE PROTEIN (AFU_ORTHOLOGUE AFUA_6G12730)-RELATED"/>
    <property type="match status" value="1"/>
</dbReference>
<accession>H2APD7</accession>
<feature type="transmembrane region" description="Helical" evidence="1">
    <location>
        <begin position="158"/>
        <end position="182"/>
    </location>
</feature>
<keyword evidence="1" id="KW-0472">Membrane</keyword>
<evidence type="ECO:0000313" key="3">
    <source>
        <dbReference type="EMBL" id="CCF56237.1"/>
    </source>
</evidence>
<dbReference type="eggNOG" id="ENOG502QRB1">
    <property type="taxonomic scope" value="Eukaryota"/>
</dbReference>
<dbReference type="PANTHER" id="PTHR31685:SF2">
    <property type="entry name" value="PROTEIN YTP1"/>
    <property type="match status" value="1"/>
</dbReference>
<evidence type="ECO:0000259" key="2">
    <source>
        <dbReference type="Pfam" id="PF10355"/>
    </source>
</evidence>
<keyword evidence="4" id="KW-1185">Reference proteome</keyword>
<dbReference type="HOGENOM" id="CLU_034579_1_0_1"/>
<feature type="transmembrane region" description="Helical" evidence="1">
    <location>
        <begin position="316"/>
        <end position="337"/>
    </location>
</feature>
<feature type="transmembrane region" description="Helical" evidence="1">
    <location>
        <begin position="261"/>
        <end position="280"/>
    </location>
</feature>
<keyword evidence="1" id="KW-1133">Transmembrane helix</keyword>
<dbReference type="InterPro" id="IPR018827">
    <property type="entry name" value="YTP1_C"/>
</dbReference>
<gene>
    <name evidence="3" type="primary">KAFR0A08030</name>
    <name evidence="3" type="ORF">KAFR_0A08030</name>
</gene>
<organism evidence="3 4">
    <name type="scientific">Kazachstania africana (strain ATCC 22294 / BCRC 22015 / CBS 2517 / CECT 1963 / NBRC 1671 / NRRL Y-8276)</name>
    <name type="common">Yeast</name>
    <name type="synonym">Kluyveromyces africanus</name>
    <dbReference type="NCBI Taxonomy" id="1071382"/>
    <lineage>
        <taxon>Eukaryota</taxon>
        <taxon>Fungi</taxon>
        <taxon>Dikarya</taxon>
        <taxon>Ascomycota</taxon>
        <taxon>Saccharomycotina</taxon>
        <taxon>Saccharomycetes</taxon>
        <taxon>Saccharomycetales</taxon>
        <taxon>Saccharomycetaceae</taxon>
        <taxon>Kazachstania</taxon>
    </lineage>
</organism>
<evidence type="ECO:0000313" key="4">
    <source>
        <dbReference type="Proteomes" id="UP000005220"/>
    </source>
</evidence>